<name>A0A2N9EPD9_FAGSY</name>
<gene>
    <name evidence="2" type="ORF">FSB_LOCUS4560</name>
</gene>
<feature type="region of interest" description="Disordered" evidence="1">
    <location>
        <begin position="1"/>
        <end position="34"/>
    </location>
</feature>
<evidence type="ECO:0008006" key="3">
    <source>
        <dbReference type="Google" id="ProtNLM"/>
    </source>
</evidence>
<evidence type="ECO:0000256" key="1">
    <source>
        <dbReference type="SAM" id="MobiDB-lite"/>
    </source>
</evidence>
<proteinExistence type="predicted"/>
<evidence type="ECO:0000313" key="2">
    <source>
        <dbReference type="EMBL" id="SPC76678.1"/>
    </source>
</evidence>
<dbReference type="AlphaFoldDB" id="A0A2N9EPD9"/>
<dbReference type="PANTHER" id="PTHR34222">
    <property type="entry name" value="GAG_PRE-INTEGRS DOMAIN-CONTAINING PROTEIN"/>
    <property type="match status" value="1"/>
</dbReference>
<accession>A0A2N9EPD9</accession>
<reference evidence="2" key="1">
    <citation type="submission" date="2018-02" db="EMBL/GenBank/DDBJ databases">
        <authorList>
            <person name="Cohen D.B."/>
            <person name="Kent A.D."/>
        </authorList>
    </citation>
    <scope>NUCLEOTIDE SEQUENCE</scope>
</reference>
<sequence length="302" mass="33171">MVSEHSAPILTEQSPPSMEQHAPTFTEHTAPSHSEIPSGSYIPVMANDSNPCHLHNGDNPGIMLDLKERFSQSNGPRIYQLQKAIASLSQDQEYVIKFLVGLDDSYASVRDQILLMDPMPTINKVFSLVSQEERQRELSSGSTIRGIESGATALAVNFRPNAGNKNYGRKERPMCSHCGIAGHTVEKCYRLHGFPPGYKPRARPSANQVMTASGSNNDNGMANLASLPLSPDQYQQLLSFLNSQQPPNEIHPTHQVATVLSQSSNFSGISHKPLYSNLPAHNLPTPLSPDQYQQLLSFLNSQ</sequence>
<protein>
    <recommendedName>
        <fullName evidence="3">CCHC-type domain-containing protein</fullName>
    </recommendedName>
</protein>
<organism evidence="2">
    <name type="scientific">Fagus sylvatica</name>
    <name type="common">Beechnut</name>
    <dbReference type="NCBI Taxonomy" id="28930"/>
    <lineage>
        <taxon>Eukaryota</taxon>
        <taxon>Viridiplantae</taxon>
        <taxon>Streptophyta</taxon>
        <taxon>Embryophyta</taxon>
        <taxon>Tracheophyta</taxon>
        <taxon>Spermatophyta</taxon>
        <taxon>Magnoliopsida</taxon>
        <taxon>eudicotyledons</taxon>
        <taxon>Gunneridae</taxon>
        <taxon>Pentapetalae</taxon>
        <taxon>rosids</taxon>
        <taxon>fabids</taxon>
        <taxon>Fagales</taxon>
        <taxon>Fagaceae</taxon>
        <taxon>Fagus</taxon>
    </lineage>
</organism>
<dbReference type="EMBL" id="OIVN01000227">
    <property type="protein sequence ID" value="SPC76678.1"/>
    <property type="molecule type" value="Genomic_DNA"/>
</dbReference>
<dbReference type="PANTHER" id="PTHR34222:SF99">
    <property type="entry name" value="PROTEIN, PUTATIVE-RELATED"/>
    <property type="match status" value="1"/>
</dbReference>